<evidence type="ECO:0000259" key="1">
    <source>
        <dbReference type="PROSITE" id="PS50987"/>
    </source>
</evidence>
<sequence>MSNIAQVLRLLGDETRLRILILVSQTPLNVSELTTILGMAQSGISRHLSHLRKMKLLQERKEGIWTYYQFAQKESLDSELHLLWSYLQEQLSSMKDPKNDQVRLHEILRQREISGGGLNERLLEPGQSWFAWSCLLGMLLGQNEESKSGFDSGTSELEVIDLGCGDGTLTVEMAKFAGRVIGVDYKPEVLASARQRVNRLGLQNVILMAEDVCNLSLPDESLDVVFFSQSLHHLDDPKRGFQEAARILRPGGQVLVMELDAHTEGWVLEKLGHKWLGFENETLLDFMQTAGFNHLHSEILPYRREELFQIILSAGRKS</sequence>
<dbReference type="AlphaFoldDB" id="A0A381RS43"/>
<name>A0A381RS43_9ZZZZ</name>
<dbReference type="Pfam" id="PF01022">
    <property type="entry name" value="HTH_5"/>
    <property type="match status" value="1"/>
</dbReference>
<dbReference type="InterPro" id="IPR036390">
    <property type="entry name" value="WH_DNA-bd_sf"/>
</dbReference>
<dbReference type="PANTHER" id="PTHR43861:SF1">
    <property type="entry name" value="TRANS-ACONITATE 2-METHYLTRANSFERASE"/>
    <property type="match status" value="1"/>
</dbReference>
<dbReference type="GO" id="GO:0008757">
    <property type="term" value="F:S-adenosylmethionine-dependent methyltransferase activity"/>
    <property type="evidence" value="ECO:0007669"/>
    <property type="project" value="InterPro"/>
</dbReference>
<dbReference type="Gene3D" id="3.40.50.150">
    <property type="entry name" value="Vaccinia Virus protein VP39"/>
    <property type="match status" value="1"/>
</dbReference>
<accession>A0A381RS43</accession>
<dbReference type="CDD" id="cd02440">
    <property type="entry name" value="AdoMet_MTases"/>
    <property type="match status" value="1"/>
</dbReference>
<dbReference type="Gene3D" id="1.10.10.10">
    <property type="entry name" value="Winged helix-like DNA-binding domain superfamily/Winged helix DNA-binding domain"/>
    <property type="match status" value="1"/>
</dbReference>
<dbReference type="CDD" id="cd00090">
    <property type="entry name" value="HTH_ARSR"/>
    <property type="match status" value="1"/>
</dbReference>
<dbReference type="InterPro" id="IPR029063">
    <property type="entry name" value="SAM-dependent_MTases_sf"/>
</dbReference>
<dbReference type="SUPFAM" id="SSF46785">
    <property type="entry name" value="Winged helix' DNA-binding domain"/>
    <property type="match status" value="1"/>
</dbReference>
<dbReference type="PANTHER" id="PTHR43861">
    <property type="entry name" value="TRANS-ACONITATE 2-METHYLTRANSFERASE-RELATED"/>
    <property type="match status" value="1"/>
</dbReference>
<protein>
    <recommendedName>
        <fullName evidence="1">HTH arsR-type domain-containing protein</fullName>
    </recommendedName>
</protein>
<gene>
    <name evidence="2" type="ORF">METZ01_LOCUS47549</name>
</gene>
<dbReference type="InterPro" id="IPR011991">
    <property type="entry name" value="ArsR-like_HTH"/>
</dbReference>
<dbReference type="Pfam" id="PF08241">
    <property type="entry name" value="Methyltransf_11"/>
    <property type="match status" value="1"/>
</dbReference>
<dbReference type="InterPro" id="IPR013216">
    <property type="entry name" value="Methyltransf_11"/>
</dbReference>
<dbReference type="PROSITE" id="PS50987">
    <property type="entry name" value="HTH_ARSR_2"/>
    <property type="match status" value="1"/>
</dbReference>
<organism evidence="2">
    <name type="scientific">marine metagenome</name>
    <dbReference type="NCBI Taxonomy" id="408172"/>
    <lineage>
        <taxon>unclassified sequences</taxon>
        <taxon>metagenomes</taxon>
        <taxon>ecological metagenomes</taxon>
    </lineage>
</organism>
<dbReference type="NCBIfam" id="NF033788">
    <property type="entry name" value="HTH_metalloreg"/>
    <property type="match status" value="1"/>
</dbReference>
<evidence type="ECO:0000313" key="2">
    <source>
        <dbReference type="EMBL" id="SUZ94695.1"/>
    </source>
</evidence>
<feature type="domain" description="HTH arsR-type" evidence="1">
    <location>
        <begin position="1"/>
        <end position="98"/>
    </location>
</feature>
<dbReference type="GO" id="GO:0003700">
    <property type="term" value="F:DNA-binding transcription factor activity"/>
    <property type="evidence" value="ECO:0007669"/>
    <property type="project" value="InterPro"/>
</dbReference>
<dbReference type="PRINTS" id="PR00778">
    <property type="entry name" value="HTHARSR"/>
</dbReference>
<dbReference type="SUPFAM" id="SSF53335">
    <property type="entry name" value="S-adenosyl-L-methionine-dependent methyltransferases"/>
    <property type="match status" value="1"/>
</dbReference>
<dbReference type="SMART" id="SM00418">
    <property type="entry name" value="HTH_ARSR"/>
    <property type="match status" value="1"/>
</dbReference>
<dbReference type="InterPro" id="IPR036388">
    <property type="entry name" value="WH-like_DNA-bd_sf"/>
</dbReference>
<dbReference type="EMBL" id="UINC01002258">
    <property type="protein sequence ID" value="SUZ94695.1"/>
    <property type="molecule type" value="Genomic_DNA"/>
</dbReference>
<reference evidence="2" key="1">
    <citation type="submission" date="2018-05" db="EMBL/GenBank/DDBJ databases">
        <authorList>
            <person name="Lanie J.A."/>
            <person name="Ng W.-L."/>
            <person name="Kazmierczak K.M."/>
            <person name="Andrzejewski T.M."/>
            <person name="Davidsen T.M."/>
            <person name="Wayne K.J."/>
            <person name="Tettelin H."/>
            <person name="Glass J.I."/>
            <person name="Rusch D."/>
            <person name="Podicherti R."/>
            <person name="Tsui H.-C.T."/>
            <person name="Winkler M.E."/>
        </authorList>
    </citation>
    <scope>NUCLEOTIDE SEQUENCE</scope>
</reference>
<proteinExistence type="predicted"/>
<dbReference type="InterPro" id="IPR001845">
    <property type="entry name" value="HTH_ArsR_DNA-bd_dom"/>
</dbReference>